<evidence type="ECO:0000313" key="2">
    <source>
        <dbReference type="Proteomes" id="UP000092247"/>
    </source>
</evidence>
<protein>
    <submittedName>
        <fullName evidence="1">Uncharacterized protein</fullName>
    </submittedName>
</protein>
<sequence length="73" mass="8349">MNIEFISNGNIAKVVIHSFITERRKLIRLVDTALLHAPVHETSAGVFFRTTVIYGKQNHVRRAYKIISREASL</sequence>
<dbReference type="Proteomes" id="UP000092247">
    <property type="component" value="Unassembled WGS sequence"/>
</dbReference>
<organism evidence="1 2">
    <name type="scientific">Morganella psychrotolerans</name>
    <dbReference type="NCBI Taxonomy" id="368603"/>
    <lineage>
        <taxon>Bacteria</taxon>
        <taxon>Pseudomonadati</taxon>
        <taxon>Pseudomonadota</taxon>
        <taxon>Gammaproteobacteria</taxon>
        <taxon>Enterobacterales</taxon>
        <taxon>Morganellaceae</taxon>
        <taxon>Morganella</taxon>
    </lineage>
</organism>
<reference evidence="1 2" key="1">
    <citation type="submission" date="2016-06" db="EMBL/GenBank/DDBJ databases">
        <authorList>
            <person name="Kjaerup R.B."/>
            <person name="Dalgaard T.S."/>
            <person name="Juul-Madsen H.R."/>
        </authorList>
    </citation>
    <scope>NUCLEOTIDE SEQUENCE [LARGE SCALE GENOMIC DNA]</scope>
    <source>
        <strain evidence="1 2">GCSL-Mp3</strain>
    </source>
</reference>
<dbReference type="AlphaFoldDB" id="A0A1B8HQ26"/>
<dbReference type="EMBL" id="LZEX01000001">
    <property type="protein sequence ID" value="OBU11522.1"/>
    <property type="molecule type" value="Genomic_DNA"/>
</dbReference>
<gene>
    <name evidence="1" type="ORF">AYY17_02025</name>
</gene>
<accession>A0A1B8HQ26</accession>
<comment type="caution">
    <text evidence="1">The sequence shown here is derived from an EMBL/GenBank/DDBJ whole genome shotgun (WGS) entry which is preliminary data.</text>
</comment>
<dbReference type="RefSeq" id="WP_067420866.1">
    <property type="nucleotide sequence ID" value="NZ_LZEX01000001.1"/>
</dbReference>
<proteinExistence type="predicted"/>
<evidence type="ECO:0000313" key="1">
    <source>
        <dbReference type="EMBL" id="OBU11522.1"/>
    </source>
</evidence>
<name>A0A1B8HQ26_9GAMM</name>